<feature type="transmembrane region" description="Helical" evidence="1">
    <location>
        <begin position="169"/>
        <end position="191"/>
    </location>
</feature>
<sequence length="259" mass="29805">MAKRRKPRIAIQPDSRDPLEDYSTWDIRIAKGIYYGFILGTVILVLGIWGIILLFLFEGGAIDLFLDLALGFQIAIIAGAITGHLFLLVLFYTLFRGGMIKLCKLLFKDRLIAKKYEDYDALRFLIGIALWGLYFTLIALLIALLPSVFFKSIAEAWNWSVENFTFGMWILWLGGVVFLIVAIIFLGIVIWNRGVYAVLRRVKSIEEEMEIDEKIKKDALKNADERTLRSVYEKETSKKAIYKGQETRGYVEWKNKQLS</sequence>
<dbReference type="AlphaFoldDB" id="A0A0F9PCN1"/>
<feature type="transmembrane region" description="Helical" evidence="1">
    <location>
        <begin position="69"/>
        <end position="95"/>
    </location>
</feature>
<accession>A0A0F9PCN1</accession>
<dbReference type="EMBL" id="LAZR01002607">
    <property type="protein sequence ID" value="KKN27874.1"/>
    <property type="molecule type" value="Genomic_DNA"/>
</dbReference>
<feature type="transmembrane region" description="Helical" evidence="1">
    <location>
        <begin position="33"/>
        <end position="57"/>
    </location>
</feature>
<keyword evidence="1" id="KW-0812">Transmembrane</keyword>
<keyword evidence="1" id="KW-1133">Transmembrane helix</keyword>
<evidence type="ECO:0000313" key="2">
    <source>
        <dbReference type="EMBL" id="KKN27874.1"/>
    </source>
</evidence>
<name>A0A0F9PCN1_9ZZZZ</name>
<proteinExistence type="predicted"/>
<reference evidence="2" key="1">
    <citation type="journal article" date="2015" name="Nature">
        <title>Complex archaea that bridge the gap between prokaryotes and eukaryotes.</title>
        <authorList>
            <person name="Spang A."/>
            <person name="Saw J.H."/>
            <person name="Jorgensen S.L."/>
            <person name="Zaremba-Niedzwiedzka K."/>
            <person name="Martijn J."/>
            <person name="Lind A.E."/>
            <person name="van Eijk R."/>
            <person name="Schleper C."/>
            <person name="Guy L."/>
            <person name="Ettema T.J."/>
        </authorList>
    </citation>
    <scope>NUCLEOTIDE SEQUENCE</scope>
</reference>
<evidence type="ECO:0000256" key="1">
    <source>
        <dbReference type="SAM" id="Phobius"/>
    </source>
</evidence>
<feature type="transmembrane region" description="Helical" evidence="1">
    <location>
        <begin position="124"/>
        <end position="149"/>
    </location>
</feature>
<comment type="caution">
    <text evidence="2">The sequence shown here is derived from an EMBL/GenBank/DDBJ whole genome shotgun (WGS) entry which is preliminary data.</text>
</comment>
<organism evidence="2">
    <name type="scientific">marine sediment metagenome</name>
    <dbReference type="NCBI Taxonomy" id="412755"/>
    <lineage>
        <taxon>unclassified sequences</taxon>
        <taxon>metagenomes</taxon>
        <taxon>ecological metagenomes</taxon>
    </lineage>
</organism>
<keyword evidence="1" id="KW-0472">Membrane</keyword>
<protein>
    <submittedName>
        <fullName evidence="2">Uncharacterized protein</fullName>
    </submittedName>
</protein>
<gene>
    <name evidence="2" type="ORF">LCGC14_0859980</name>
</gene>